<dbReference type="CDD" id="cd13578">
    <property type="entry name" value="PBP2_Bug27"/>
    <property type="match status" value="1"/>
</dbReference>
<dbReference type="STRING" id="68895.RR42_s0383"/>
<evidence type="ECO:0000313" key="3">
    <source>
        <dbReference type="EMBL" id="AJG21979.1"/>
    </source>
</evidence>
<reference evidence="3 4" key="1">
    <citation type="journal article" date="2015" name="Genome Announc.">
        <title>Complete Genome Sequence of Cupriavidus basilensis 4G11, Isolated from the Oak Ridge Field Research Center Site.</title>
        <authorList>
            <person name="Ray J."/>
            <person name="Waters R.J."/>
            <person name="Skerker J.M."/>
            <person name="Kuehl J.V."/>
            <person name="Price M.N."/>
            <person name="Huang J."/>
            <person name="Chakraborty R."/>
            <person name="Arkin A.P."/>
            <person name="Deutschbauer A."/>
        </authorList>
    </citation>
    <scope>NUCLEOTIDE SEQUENCE [LARGE SCALE GENOMIC DNA]</scope>
    <source>
        <strain evidence="3">4G11</strain>
    </source>
</reference>
<evidence type="ECO:0000256" key="1">
    <source>
        <dbReference type="ARBA" id="ARBA00006987"/>
    </source>
</evidence>
<dbReference type="SUPFAM" id="SSF53850">
    <property type="entry name" value="Periplasmic binding protein-like II"/>
    <property type="match status" value="1"/>
</dbReference>
<accession>A0A0C4YJB3</accession>
<dbReference type="Gene3D" id="3.40.190.10">
    <property type="entry name" value="Periplasmic binding protein-like II"/>
    <property type="match status" value="1"/>
</dbReference>
<evidence type="ECO:0000313" key="4">
    <source>
        <dbReference type="Proteomes" id="UP000031843"/>
    </source>
</evidence>
<dbReference type="InterPro" id="IPR005064">
    <property type="entry name" value="BUG"/>
</dbReference>
<dbReference type="Proteomes" id="UP000031843">
    <property type="component" value="Chromosome secondary"/>
</dbReference>
<name>A0A0C4YJB3_9BURK</name>
<dbReference type="InterPro" id="IPR042100">
    <property type="entry name" value="Bug_dom1"/>
</dbReference>
<dbReference type="Gene3D" id="3.40.190.150">
    <property type="entry name" value="Bordetella uptake gene, domain 1"/>
    <property type="match status" value="1"/>
</dbReference>
<feature type="signal peptide" evidence="2">
    <location>
        <begin position="1"/>
        <end position="27"/>
    </location>
</feature>
<organism evidence="3 4">
    <name type="scientific">Cupriavidus basilensis</name>
    <dbReference type="NCBI Taxonomy" id="68895"/>
    <lineage>
        <taxon>Bacteria</taxon>
        <taxon>Pseudomonadati</taxon>
        <taxon>Pseudomonadota</taxon>
        <taxon>Betaproteobacteria</taxon>
        <taxon>Burkholderiales</taxon>
        <taxon>Burkholderiaceae</taxon>
        <taxon>Cupriavidus</taxon>
    </lineage>
</organism>
<gene>
    <name evidence="3" type="ORF">RR42_s0383</name>
</gene>
<proteinExistence type="inferred from homology"/>
<dbReference type="PIRSF" id="PIRSF017082">
    <property type="entry name" value="YflP"/>
    <property type="match status" value="1"/>
</dbReference>
<evidence type="ECO:0000256" key="2">
    <source>
        <dbReference type="SAM" id="SignalP"/>
    </source>
</evidence>
<sequence length="325" mass="33797">MRNRITTLRCVAALLMACAGGAATAQAKFPTAPIRMLVGTPAGGTTDVIARLIAARMSQSLSQSVVVENRTGASGLIAAESVAKASADGYTVLMASSQLATYRALYAATRLEPEKDLEPLGIVATSPYVMVVHPSLPVKTLPELIAYAKANPGKISYAGSSPGTAQHLGWELIKTKAGVDMQYVPYKGTGALMPDLLAGRLQAGIDNVAILTPYIKSGQLRGVAVTSPARTPLLPDLPTVAASGVPDFQAMGWFGVFATGKAPPQALAALRSAVRSAMAAPEVREKLVGMGAEPQSGDPAELRGLLKRESTVWSKVIKDNHISAP</sequence>
<feature type="chain" id="PRO_5002185700" evidence="2">
    <location>
        <begin position="28"/>
        <end position="325"/>
    </location>
</feature>
<comment type="similarity">
    <text evidence="1">Belongs to the UPF0065 (bug) family.</text>
</comment>
<keyword evidence="4" id="KW-1185">Reference proteome</keyword>
<dbReference type="PANTHER" id="PTHR42928">
    <property type="entry name" value="TRICARBOXYLATE-BINDING PROTEIN"/>
    <property type="match status" value="1"/>
</dbReference>
<keyword evidence="2" id="KW-0732">Signal</keyword>
<protein>
    <submittedName>
        <fullName evidence="3">Tricarboxylate transport protein TctC</fullName>
    </submittedName>
</protein>
<dbReference type="Pfam" id="PF03401">
    <property type="entry name" value="TctC"/>
    <property type="match status" value="1"/>
</dbReference>
<dbReference type="EMBL" id="CP010537">
    <property type="protein sequence ID" value="AJG21979.1"/>
    <property type="molecule type" value="Genomic_DNA"/>
</dbReference>
<dbReference type="KEGG" id="cbw:RR42_s0383"/>
<dbReference type="PANTHER" id="PTHR42928:SF5">
    <property type="entry name" value="BLR1237 PROTEIN"/>
    <property type="match status" value="1"/>
</dbReference>
<dbReference type="AlphaFoldDB" id="A0A0C4YJB3"/>